<evidence type="ECO:0000256" key="1">
    <source>
        <dbReference type="SAM" id="MobiDB-lite"/>
    </source>
</evidence>
<proteinExistence type="predicted"/>
<feature type="region of interest" description="Disordered" evidence="1">
    <location>
        <begin position="1"/>
        <end position="133"/>
    </location>
</feature>
<sequence>MICQMRATHSFDTSVPGARPCDEDQELRGEEERGSALKALRAQRKRQRYPAGSINPVAVPPAQTLPQARHPGPPEGGATSSAHQMLAALSGGEGWPGAERMSPRVEEQGKDSRWREQCVKRPRSLSARFCSAG</sequence>
<dbReference type="EMBL" id="OX459943">
    <property type="protein sequence ID" value="CAI9177446.1"/>
    <property type="molecule type" value="Genomic_DNA"/>
</dbReference>
<feature type="compositionally biased region" description="Basic and acidic residues" evidence="1">
    <location>
        <begin position="101"/>
        <end position="119"/>
    </location>
</feature>
<reference evidence="2" key="1">
    <citation type="submission" date="2023-04" db="EMBL/GenBank/DDBJ databases">
        <authorList>
            <consortium name="ELIXIR-Norway"/>
        </authorList>
    </citation>
    <scope>NUCLEOTIDE SEQUENCE [LARGE SCALE GENOMIC DNA]</scope>
</reference>
<evidence type="ECO:0000313" key="3">
    <source>
        <dbReference type="Proteomes" id="UP001176941"/>
    </source>
</evidence>
<name>A0ABN8ZXD5_RANTA</name>
<feature type="compositionally biased region" description="Basic and acidic residues" evidence="1">
    <location>
        <begin position="20"/>
        <end position="35"/>
    </location>
</feature>
<gene>
    <name evidence="2" type="ORF">MRATA1EN1_LOCUS26408</name>
</gene>
<organism evidence="2 3">
    <name type="scientific">Rangifer tarandus platyrhynchus</name>
    <name type="common">Svalbard reindeer</name>
    <dbReference type="NCBI Taxonomy" id="3082113"/>
    <lineage>
        <taxon>Eukaryota</taxon>
        <taxon>Metazoa</taxon>
        <taxon>Chordata</taxon>
        <taxon>Craniata</taxon>
        <taxon>Vertebrata</taxon>
        <taxon>Euteleostomi</taxon>
        <taxon>Mammalia</taxon>
        <taxon>Eutheria</taxon>
        <taxon>Laurasiatheria</taxon>
        <taxon>Artiodactyla</taxon>
        <taxon>Ruminantia</taxon>
        <taxon>Pecora</taxon>
        <taxon>Cervidae</taxon>
        <taxon>Odocoileinae</taxon>
        <taxon>Rangifer</taxon>
    </lineage>
</organism>
<dbReference type="Proteomes" id="UP001176941">
    <property type="component" value="Chromosome 7"/>
</dbReference>
<protein>
    <submittedName>
        <fullName evidence="2">Uncharacterized protein</fullName>
    </submittedName>
</protein>
<keyword evidence="3" id="KW-1185">Reference proteome</keyword>
<accession>A0ABN8ZXD5</accession>
<evidence type="ECO:0000313" key="2">
    <source>
        <dbReference type="EMBL" id="CAI9177446.1"/>
    </source>
</evidence>